<name>A0ABM8HTF3_9BACT</name>
<dbReference type="RefSeq" id="WP_221249610.1">
    <property type="nucleotide sequence ID" value="NZ_AP024355.1"/>
</dbReference>
<evidence type="ECO:0000256" key="1">
    <source>
        <dbReference type="ARBA" id="ARBA00004141"/>
    </source>
</evidence>
<keyword evidence="4" id="KW-0677">Repeat</keyword>
<feature type="transmembrane region" description="Helical" evidence="7">
    <location>
        <begin position="173"/>
        <end position="193"/>
    </location>
</feature>
<dbReference type="SUPFAM" id="SSF116726">
    <property type="entry name" value="TrkA C-terminal domain-like"/>
    <property type="match status" value="2"/>
</dbReference>
<dbReference type="Pfam" id="PF03600">
    <property type="entry name" value="CitMHS"/>
    <property type="match status" value="1"/>
</dbReference>
<feature type="transmembrane region" description="Helical" evidence="7">
    <location>
        <begin position="134"/>
        <end position="153"/>
    </location>
</feature>
<keyword evidence="2" id="KW-0813">Transport</keyword>
<gene>
    <name evidence="9" type="ORF">DESUT3_33090</name>
</gene>
<evidence type="ECO:0000259" key="8">
    <source>
        <dbReference type="PROSITE" id="PS51202"/>
    </source>
</evidence>
<feature type="domain" description="RCK C-terminal" evidence="8">
    <location>
        <begin position="296"/>
        <end position="381"/>
    </location>
</feature>
<feature type="domain" description="RCK C-terminal" evidence="8">
    <location>
        <begin position="204"/>
        <end position="289"/>
    </location>
</feature>
<dbReference type="EMBL" id="AP024355">
    <property type="protein sequence ID" value="BCR06240.1"/>
    <property type="molecule type" value="Genomic_DNA"/>
</dbReference>
<dbReference type="InterPro" id="IPR036721">
    <property type="entry name" value="RCK_C_sf"/>
</dbReference>
<feature type="transmembrane region" description="Helical" evidence="7">
    <location>
        <begin position="93"/>
        <end position="122"/>
    </location>
</feature>
<feature type="transmembrane region" description="Helical" evidence="7">
    <location>
        <begin position="504"/>
        <end position="522"/>
    </location>
</feature>
<organism evidence="9 10">
    <name type="scientific">Desulfuromonas versatilis</name>
    <dbReference type="NCBI Taxonomy" id="2802975"/>
    <lineage>
        <taxon>Bacteria</taxon>
        <taxon>Pseudomonadati</taxon>
        <taxon>Thermodesulfobacteriota</taxon>
        <taxon>Desulfuromonadia</taxon>
        <taxon>Desulfuromonadales</taxon>
        <taxon>Desulfuromonadaceae</taxon>
        <taxon>Desulfuromonas</taxon>
    </lineage>
</organism>
<dbReference type="PANTHER" id="PTHR43652:SF2">
    <property type="entry name" value="BASIC AMINO ACID ANTIPORTER YFCC-RELATED"/>
    <property type="match status" value="1"/>
</dbReference>
<evidence type="ECO:0000256" key="5">
    <source>
        <dbReference type="ARBA" id="ARBA00022989"/>
    </source>
</evidence>
<accession>A0ABM8HTF3</accession>
<feature type="transmembrane region" description="Helical" evidence="7">
    <location>
        <begin position="529"/>
        <end position="547"/>
    </location>
</feature>
<dbReference type="InterPro" id="IPR031312">
    <property type="entry name" value="Na/sul_symport_CS"/>
</dbReference>
<proteinExistence type="predicted"/>
<dbReference type="Pfam" id="PF02080">
    <property type="entry name" value="TrkA_C"/>
    <property type="match status" value="1"/>
</dbReference>
<keyword evidence="5 7" id="KW-1133">Transmembrane helix</keyword>
<comment type="subcellular location">
    <subcellularLocation>
        <location evidence="1">Membrane</location>
        <topology evidence="1">Multi-pass membrane protein</topology>
    </subcellularLocation>
</comment>
<feature type="transmembrane region" description="Helical" evidence="7">
    <location>
        <begin position="567"/>
        <end position="587"/>
    </location>
</feature>
<dbReference type="Proteomes" id="UP001319827">
    <property type="component" value="Chromosome"/>
</dbReference>
<dbReference type="InterPro" id="IPR051679">
    <property type="entry name" value="DASS-Related_Transporters"/>
</dbReference>
<protein>
    <submittedName>
        <fullName evidence="9">Membrane protein</fullName>
    </submittedName>
</protein>
<feature type="transmembrane region" description="Helical" evidence="7">
    <location>
        <begin position="28"/>
        <end position="47"/>
    </location>
</feature>
<dbReference type="PANTHER" id="PTHR43652">
    <property type="entry name" value="BASIC AMINO ACID ANTIPORTER YFCC-RELATED"/>
    <property type="match status" value="1"/>
</dbReference>
<feature type="transmembrane region" description="Helical" evidence="7">
    <location>
        <begin position="475"/>
        <end position="498"/>
    </location>
</feature>
<reference evidence="9 10" key="2">
    <citation type="journal article" date="2021" name="Int. J. Syst. Evol. Microbiol.">
        <title>Isolation and Polyphasic Characterization of Desulfuromonas versatilis sp. Nov., an Electrogenic Bacteria Capable of Versatile Metabolism Isolated from a Graphene Oxide-Reducing Enrichment Culture.</title>
        <authorList>
            <person name="Xie L."/>
            <person name="Yoshida N."/>
            <person name="Ishii S."/>
            <person name="Meng L."/>
        </authorList>
    </citation>
    <scope>NUCLEOTIDE SEQUENCE [LARGE SCALE GENOMIC DNA]</scope>
    <source>
        <strain evidence="9 10">NIT-T3</strain>
    </source>
</reference>
<evidence type="ECO:0000313" key="10">
    <source>
        <dbReference type="Proteomes" id="UP001319827"/>
    </source>
</evidence>
<keyword evidence="6 7" id="KW-0472">Membrane</keyword>
<dbReference type="PROSITE" id="PS01271">
    <property type="entry name" value="NA_SULFATE"/>
    <property type="match status" value="1"/>
</dbReference>
<keyword evidence="10" id="KW-1185">Reference proteome</keyword>
<evidence type="ECO:0000256" key="3">
    <source>
        <dbReference type="ARBA" id="ARBA00022692"/>
    </source>
</evidence>
<keyword evidence="3 7" id="KW-0812">Transmembrane</keyword>
<evidence type="ECO:0000256" key="2">
    <source>
        <dbReference type="ARBA" id="ARBA00022448"/>
    </source>
</evidence>
<feature type="transmembrane region" description="Helical" evidence="7">
    <location>
        <begin position="399"/>
        <end position="432"/>
    </location>
</feature>
<evidence type="ECO:0000256" key="4">
    <source>
        <dbReference type="ARBA" id="ARBA00022737"/>
    </source>
</evidence>
<reference evidence="9 10" key="1">
    <citation type="journal article" date="2016" name="C (Basel)">
        <title>Selective Growth of and Electricity Production by Marine Exoelectrogenic Bacteria in Self-Aggregated Hydrogel of Microbially Reduced Graphene Oxide.</title>
        <authorList>
            <person name="Yoshida N."/>
            <person name="Goto Y."/>
            <person name="Miyata Y."/>
        </authorList>
    </citation>
    <scope>NUCLEOTIDE SEQUENCE [LARGE SCALE GENOMIC DNA]</scope>
    <source>
        <strain evidence="9 10">NIT-T3</strain>
    </source>
</reference>
<dbReference type="InterPro" id="IPR004680">
    <property type="entry name" value="Cit_transptr-like_dom"/>
</dbReference>
<feature type="transmembrane region" description="Helical" evidence="7">
    <location>
        <begin position="444"/>
        <end position="463"/>
    </location>
</feature>
<evidence type="ECO:0000256" key="7">
    <source>
        <dbReference type="SAM" id="Phobius"/>
    </source>
</evidence>
<evidence type="ECO:0000313" key="9">
    <source>
        <dbReference type="EMBL" id="BCR06240.1"/>
    </source>
</evidence>
<dbReference type="PROSITE" id="PS51202">
    <property type="entry name" value="RCK_C"/>
    <property type="match status" value="2"/>
</dbReference>
<sequence>MEIVLVLTILAVAVILFATEWIRMDLVSLLVLLAVGLTGLVSVEEAFSGFSNPAVITVAAMFVISAGIASTGATGKLGEKLLQVAGASETRLIIVIMLTVACFSAFINNIGSTAVLMPLVISMGRKAHIPPSKLLIPLAFGSLMGGVCTLIGTPPNILMNALMEQYSGESFSMFDFTPVGVAILIAGTLYMAFIGRHLLPTRKAGTLTEAYQVKEYITEVEILEGSPLDGKAISASGLESDFNLKVRAILREKEKIPAPRRNRKLRVGDILFLEGNPEGILRVRKKKGLQVVPERDNPTDIESQEEIVVVEASLTQQSELVGKTLRQVRFADSHGLTVLALWRAGAPVVKKVDHVMLRVGDVLLLQGREEKVLYLGRQRGFLLLGGVPSVSYYPRRAPIALLTLVGVIVLAALGILPIMLSATLGAAVMVLTRCLTLTEAYESIDWSIIMLIAGTLPLGLAMENSGAARFLADQIITGVGPYGPWMVLGAVFLITFALTEVMSHAAAAVLVAPIAFNTAVDLAASPKPFFMAVAIAASSCFMTPISHQSNALVMGPGGYRFFDYTKVGTALNFGIWILATALIPLVFPF</sequence>
<evidence type="ECO:0000256" key="6">
    <source>
        <dbReference type="ARBA" id="ARBA00023136"/>
    </source>
</evidence>
<dbReference type="InterPro" id="IPR006037">
    <property type="entry name" value="RCK_C"/>
</dbReference>
<feature type="transmembrane region" description="Helical" evidence="7">
    <location>
        <begin position="54"/>
        <end position="73"/>
    </location>
</feature>
<dbReference type="Gene3D" id="3.30.70.1450">
    <property type="entry name" value="Regulator of K+ conductance, C-terminal domain"/>
    <property type="match status" value="2"/>
</dbReference>